<dbReference type="GO" id="GO:0046872">
    <property type="term" value="F:metal ion binding"/>
    <property type="evidence" value="ECO:0007669"/>
    <property type="project" value="InterPro"/>
</dbReference>
<dbReference type="Pfam" id="PF11716">
    <property type="entry name" value="MDMPI_N"/>
    <property type="match status" value="1"/>
</dbReference>
<comment type="caution">
    <text evidence="3">The sequence shown here is derived from an EMBL/GenBank/DDBJ whole genome shotgun (WGS) entry which is preliminary data.</text>
</comment>
<dbReference type="STRING" id="1075402.AN216_04860"/>
<protein>
    <recommendedName>
        <fullName evidence="2">BEACH domain-containing protein</fullName>
    </recommendedName>
</protein>
<dbReference type="SUPFAM" id="SSF109854">
    <property type="entry name" value="DinB/YfiT-like putative metalloenzymes"/>
    <property type="match status" value="1"/>
</dbReference>
<dbReference type="InterPro" id="IPR017520">
    <property type="entry name" value="CHP03086"/>
</dbReference>
<dbReference type="InterPro" id="IPR024344">
    <property type="entry name" value="MDMPI_metal-binding"/>
</dbReference>
<name>A0A1E7KLV0_9ACTN</name>
<dbReference type="Gene3D" id="1.20.120.450">
    <property type="entry name" value="dinb family like domain"/>
    <property type="match status" value="1"/>
</dbReference>
<reference evidence="3 4" key="1">
    <citation type="journal article" date="2016" name="Front. Microbiol.">
        <title>Comparative Genomics Analysis of Streptomyces Species Reveals Their Adaptation to the Marine Environment and Their Diversity at the Genomic Level.</title>
        <authorList>
            <person name="Tian X."/>
            <person name="Zhang Z."/>
            <person name="Yang T."/>
            <person name="Chen M."/>
            <person name="Li J."/>
            <person name="Chen F."/>
            <person name="Yang J."/>
            <person name="Li W."/>
            <person name="Zhang B."/>
            <person name="Zhang Z."/>
            <person name="Wu J."/>
            <person name="Zhang C."/>
            <person name="Long L."/>
            <person name="Xiao J."/>
        </authorList>
    </citation>
    <scope>NUCLEOTIDE SEQUENCE [LARGE SCALE GENOMIC DNA]</scope>
    <source>
        <strain evidence="3 4">SCSIO 02100</strain>
    </source>
</reference>
<dbReference type="AlphaFoldDB" id="A0A1E7KLV0"/>
<evidence type="ECO:0000313" key="3">
    <source>
        <dbReference type="EMBL" id="OEV04949.1"/>
    </source>
</evidence>
<organism evidence="3 4">
    <name type="scientific">Streptomyces oceani</name>
    <dbReference type="NCBI Taxonomy" id="1075402"/>
    <lineage>
        <taxon>Bacteria</taxon>
        <taxon>Bacillati</taxon>
        <taxon>Actinomycetota</taxon>
        <taxon>Actinomycetes</taxon>
        <taxon>Kitasatosporales</taxon>
        <taxon>Streptomycetaceae</taxon>
        <taxon>Streptomyces</taxon>
    </lineage>
</organism>
<dbReference type="RefSeq" id="WP_070195339.1">
    <property type="nucleotide sequence ID" value="NZ_LJGU01000108.1"/>
</dbReference>
<dbReference type="InterPro" id="IPR017517">
    <property type="entry name" value="Maleyloyr_isom"/>
</dbReference>
<dbReference type="PROSITE" id="PS50197">
    <property type="entry name" value="BEACH"/>
    <property type="match status" value="1"/>
</dbReference>
<dbReference type="EMBL" id="LJGU01000108">
    <property type="protein sequence ID" value="OEV04949.1"/>
    <property type="molecule type" value="Genomic_DNA"/>
</dbReference>
<dbReference type="NCBIfam" id="TIGR03083">
    <property type="entry name" value="maleylpyruvate isomerase family mycothiol-dependent enzyme"/>
    <property type="match status" value="1"/>
</dbReference>
<dbReference type="InterPro" id="IPR000409">
    <property type="entry name" value="BEACH_dom"/>
</dbReference>
<keyword evidence="4" id="KW-1185">Reference proteome</keyword>
<accession>A0A1E7KLV0</accession>
<dbReference type="OrthoDB" id="5185819at2"/>
<evidence type="ECO:0000256" key="1">
    <source>
        <dbReference type="SAM" id="MobiDB-lite"/>
    </source>
</evidence>
<feature type="domain" description="BEACH" evidence="2">
    <location>
        <begin position="1"/>
        <end position="177"/>
    </location>
</feature>
<sequence>MQLITAFDTAFGEFDRLVHEVRDDQWHAATPCADWSVRELVNHLVSEHLWAPHLLGGATLEDVGDRFDGDVLDGDPVLAWERAATASYPAFHREGALRGPVHVTGGEVPAPVYGWQMTADLAVHAWDLARGIEAEVIIPDELARTLHEQAEPEIPADGLPGLFGPPVEVPSSASPQDRLLALLGRRP</sequence>
<dbReference type="NCBIfam" id="TIGR03086">
    <property type="entry name" value="TIGR03086 family metal-binding protein"/>
    <property type="match status" value="1"/>
</dbReference>
<evidence type="ECO:0000259" key="2">
    <source>
        <dbReference type="PROSITE" id="PS50197"/>
    </source>
</evidence>
<dbReference type="Proteomes" id="UP000176101">
    <property type="component" value="Unassembled WGS sequence"/>
</dbReference>
<gene>
    <name evidence="3" type="ORF">AN216_04860</name>
</gene>
<proteinExistence type="predicted"/>
<evidence type="ECO:0000313" key="4">
    <source>
        <dbReference type="Proteomes" id="UP000176101"/>
    </source>
</evidence>
<feature type="region of interest" description="Disordered" evidence="1">
    <location>
        <begin position="154"/>
        <end position="187"/>
    </location>
</feature>
<dbReference type="InterPro" id="IPR034660">
    <property type="entry name" value="DinB/YfiT-like"/>
</dbReference>